<evidence type="ECO:0000256" key="2">
    <source>
        <dbReference type="ARBA" id="ARBA00006991"/>
    </source>
</evidence>
<keyword evidence="9" id="KW-0539">Nucleus</keyword>
<feature type="compositionally biased region" description="Polar residues" evidence="11">
    <location>
        <begin position="245"/>
        <end position="257"/>
    </location>
</feature>
<reference evidence="13 14" key="1">
    <citation type="submission" date="2024-09" db="EMBL/GenBank/DDBJ databases">
        <title>A chromosome-level genome assembly of Gray's grenadier anchovy, Coilia grayii.</title>
        <authorList>
            <person name="Fu Z."/>
        </authorList>
    </citation>
    <scope>NUCLEOTIDE SEQUENCE [LARGE SCALE GENOMIC DNA]</scope>
    <source>
        <strain evidence="13">G4</strain>
        <tissue evidence="13">Muscle</tissue>
    </source>
</reference>
<keyword evidence="3" id="KW-0479">Metal-binding</keyword>
<dbReference type="Gene3D" id="3.30.160.60">
    <property type="entry name" value="Classic Zinc Finger"/>
    <property type="match status" value="4"/>
</dbReference>
<dbReference type="PANTHER" id="PTHR47772">
    <property type="entry name" value="ZINC FINGER PROTEIN 200"/>
    <property type="match status" value="1"/>
</dbReference>
<feature type="domain" description="C2H2-type" evidence="12">
    <location>
        <begin position="154"/>
        <end position="182"/>
    </location>
</feature>
<dbReference type="Proteomes" id="UP001591681">
    <property type="component" value="Unassembled WGS sequence"/>
</dbReference>
<keyword evidence="4" id="KW-0677">Repeat</keyword>
<dbReference type="InterPro" id="IPR036236">
    <property type="entry name" value="Znf_C2H2_sf"/>
</dbReference>
<evidence type="ECO:0000256" key="4">
    <source>
        <dbReference type="ARBA" id="ARBA00022737"/>
    </source>
</evidence>
<feature type="domain" description="C2H2-type" evidence="12">
    <location>
        <begin position="218"/>
        <end position="246"/>
    </location>
</feature>
<name>A0ABD1KXB7_9TELE</name>
<dbReference type="GO" id="GO:0008270">
    <property type="term" value="F:zinc ion binding"/>
    <property type="evidence" value="ECO:0007669"/>
    <property type="project" value="UniProtKB-KW"/>
</dbReference>
<evidence type="ECO:0000256" key="8">
    <source>
        <dbReference type="ARBA" id="ARBA00023163"/>
    </source>
</evidence>
<organism evidence="13 14">
    <name type="scientific">Coilia grayii</name>
    <name type="common">Gray's grenadier anchovy</name>
    <dbReference type="NCBI Taxonomy" id="363190"/>
    <lineage>
        <taxon>Eukaryota</taxon>
        <taxon>Metazoa</taxon>
        <taxon>Chordata</taxon>
        <taxon>Craniata</taxon>
        <taxon>Vertebrata</taxon>
        <taxon>Euteleostomi</taxon>
        <taxon>Actinopterygii</taxon>
        <taxon>Neopterygii</taxon>
        <taxon>Teleostei</taxon>
        <taxon>Clupei</taxon>
        <taxon>Clupeiformes</taxon>
        <taxon>Clupeoidei</taxon>
        <taxon>Engraulidae</taxon>
        <taxon>Coilinae</taxon>
        <taxon>Coilia</taxon>
    </lineage>
</organism>
<evidence type="ECO:0000313" key="13">
    <source>
        <dbReference type="EMBL" id="KAL2103810.1"/>
    </source>
</evidence>
<evidence type="ECO:0000256" key="7">
    <source>
        <dbReference type="ARBA" id="ARBA00023015"/>
    </source>
</evidence>
<feature type="compositionally biased region" description="Basic and acidic residues" evidence="11">
    <location>
        <begin position="266"/>
        <end position="292"/>
    </location>
</feature>
<accession>A0ABD1KXB7</accession>
<dbReference type="PROSITE" id="PS00028">
    <property type="entry name" value="ZINC_FINGER_C2H2_1"/>
    <property type="match status" value="6"/>
</dbReference>
<feature type="domain" description="C2H2-type" evidence="12">
    <location>
        <begin position="295"/>
        <end position="323"/>
    </location>
</feature>
<feature type="compositionally biased region" description="Basic residues" evidence="11">
    <location>
        <begin position="311"/>
        <end position="326"/>
    </location>
</feature>
<evidence type="ECO:0000256" key="10">
    <source>
        <dbReference type="PROSITE-ProRule" id="PRU00042"/>
    </source>
</evidence>
<keyword evidence="14" id="KW-1185">Reference proteome</keyword>
<dbReference type="InterPro" id="IPR013087">
    <property type="entry name" value="Znf_C2H2_type"/>
</dbReference>
<keyword evidence="8" id="KW-0804">Transcription</keyword>
<evidence type="ECO:0000256" key="3">
    <source>
        <dbReference type="ARBA" id="ARBA00022723"/>
    </source>
</evidence>
<evidence type="ECO:0000256" key="5">
    <source>
        <dbReference type="ARBA" id="ARBA00022771"/>
    </source>
</evidence>
<comment type="similarity">
    <text evidence="2">Belongs to the krueppel C2H2-type zinc-finger protein family.</text>
</comment>
<feature type="domain" description="C2H2-type" evidence="12">
    <location>
        <begin position="344"/>
        <end position="371"/>
    </location>
</feature>
<dbReference type="GO" id="GO:0005634">
    <property type="term" value="C:nucleus"/>
    <property type="evidence" value="ECO:0007669"/>
    <property type="project" value="UniProtKB-SubCell"/>
</dbReference>
<feature type="region of interest" description="Disordered" evidence="11">
    <location>
        <begin position="244"/>
        <end position="292"/>
    </location>
</feature>
<evidence type="ECO:0000256" key="11">
    <source>
        <dbReference type="SAM" id="MobiDB-lite"/>
    </source>
</evidence>
<dbReference type="AlphaFoldDB" id="A0ABD1KXB7"/>
<sequence length="521" mass="57796">MDVASHSWDTAQDAEDFLRNRQAGEAFSKLAELMAQAEQKAEARNHKSHQSGVTTCAECHQDFPDLAGLARHQQKLHTLRKPHRCKACGQEFALLSSLQLHKCLSSPSVCQLCHGKAQRGAPCSACQTDLSDPKGPQEQPHLYQHRHHHDNSPYACAPCGRAFSHKQELLYHQQAGGCQPAPLSPKAVKPSAALASFTPAPTPTPSYASLPPSPPLPGACLFCSRVFRSAAGLANHQRVWHPSQWAKNSPKLTNSRKTAGKMNGKTLEKMPDSECKEASDSAKKRDGGDKKGQLFPCRSCDRVFSQTSMLHQHRKEVHRREKRPWREHRPSAKSTRQRKKGETYPCLICGKVFLHHLTRWAHLRTHSAQQQSQMRKVAKGVKASKLTKETKTTDKNPPQKNKKTKCAAASKAEPKKRRRKQESVEEEGEYPCPSCLEVFSSPSALCKHEEVHQPAEVTKTCSVCNEDITPAEGGAAVTELLYHCVPCRQAFSTLGSFLQHCRMHLPSDTDGEGCDSDDEVC</sequence>
<proteinExistence type="inferred from homology"/>
<dbReference type="InterPro" id="IPR050636">
    <property type="entry name" value="C2H2-ZF_domain-containing"/>
</dbReference>
<feature type="domain" description="C2H2-type" evidence="12">
    <location>
        <begin position="54"/>
        <end position="82"/>
    </location>
</feature>
<comment type="caution">
    <text evidence="13">The sequence shown here is derived from an EMBL/GenBank/DDBJ whole genome shotgun (WGS) entry which is preliminary data.</text>
</comment>
<dbReference type="PANTHER" id="PTHR47772:SF15">
    <property type="entry name" value="REDUCED EXPRESSION 2-RELATED"/>
    <property type="match status" value="1"/>
</dbReference>
<dbReference type="EMBL" id="JBHFQA010000001">
    <property type="protein sequence ID" value="KAL2103810.1"/>
    <property type="molecule type" value="Genomic_DNA"/>
</dbReference>
<feature type="domain" description="C2H2-type" evidence="12">
    <location>
        <begin position="430"/>
        <end position="457"/>
    </location>
</feature>
<feature type="domain" description="C2H2-type" evidence="12">
    <location>
        <begin position="482"/>
        <end position="509"/>
    </location>
</feature>
<keyword evidence="7" id="KW-0805">Transcription regulation</keyword>
<comment type="subcellular location">
    <subcellularLocation>
        <location evidence="1">Nucleus</location>
    </subcellularLocation>
</comment>
<gene>
    <name evidence="13" type="ORF">ACEWY4_000678</name>
</gene>
<feature type="region of interest" description="Disordered" evidence="11">
    <location>
        <begin position="365"/>
        <end position="425"/>
    </location>
</feature>
<evidence type="ECO:0000256" key="6">
    <source>
        <dbReference type="ARBA" id="ARBA00022833"/>
    </source>
</evidence>
<evidence type="ECO:0000256" key="1">
    <source>
        <dbReference type="ARBA" id="ARBA00004123"/>
    </source>
</evidence>
<dbReference type="SMART" id="SM00355">
    <property type="entry name" value="ZnF_C2H2"/>
    <property type="match status" value="8"/>
</dbReference>
<evidence type="ECO:0000259" key="12">
    <source>
        <dbReference type="PROSITE" id="PS50157"/>
    </source>
</evidence>
<evidence type="ECO:0000256" key="9">
    <source>
        <dbReference type="ARBA" id="ARBA00023242"/>
    </source>
</evidence>
<evidence type="ECO:0000313" key="14">
    <source>
        <dbReference type="Proteomes" id="UP001591681"/>
    </source>
</evidence>
<dbReference type="SUPFAM" id="SSF57667">
    <property type="entry name" value="beta-beta-alpha zinc fingers"/>
    <property type="match status" value="4"/>
</dbReference>
<keyword evidence="6" id="KW-0862">Zinc</keyword>
<feature type="region of interest" description="Disordered" evidence="11">
    <location>
        <begin position="308"/>
        <end position="340"/>
    </location>
</feature>
<dbReference type="PROSITE" id="PS50157">
    <property type="entry name" value="ZINC_FINGER_C2H2_2"/>
    <property type="match status" value="7"/>
</dbReference>
<protein>
    <recommendedName>
        <fullName evidence="12">C2H2-type domain-containing protein</fullName>
    </recommendedName>
</protein>
<keyword evidence="5 10" id="KW-0863">Zinc-finger</keyword>
<dbReference type="Pfam" id="PF00096">
    <property type="entry name" value="zf-C2H2"/>
    <property type="match status" value="1"/>
</dbReference>